<dbReference type="GO" id="GO:0006353">
    <property type="term" value="P:DNA-templated transcription termination"/>
    <property type="evidence" value="ECO:0007669"/>
    <property type="project" value="UniProtKB-UniRule"/>
</dbReference>
<evidence type="ECO:0000313" key="10">
    <source>
        <dbReference type="EMBL" id="OGZ09635.1"/>
    </source>
</evidence>
<dbReference type="SMART" id="SM00316">
    <property type="entry name" value="S1"/>
    <property type="match status" value="1"/>
</dbReference>
<evidence type="ECO:0000256" key="7">
    <source>
        <dbReference type="HAMAP-Rule" id="MF_00945"/>
    </source>
</evidence>
<dbReference type="SMART" id="SM00322">
    <property type="entry name" value="KH"/>
    <property type="match status" value="2"/>
</dbReference>
<dbReference type="GO" id="GO:0005829">
    <property type="term" value="C:cytosol"/>
    <property type="evidence" value="ECO:0007669"/>
    <property type="project" value="TreeGrafter"/>
</dbReference>
<dbReference type="PROSITE" id="PS50084">
    <property type="entry name" value="KH_TYPE_1"/>
    <property type="match status" value="1"/>
</dbReference>
<dbReference type="Proteomes" id="UP000178099">
    <property type="component" value="Unassembled WGS sequence"/>
</dbReference>
<dbReference type="InterPro" id="IPR025249">
    <property type="entry name" value="TF_NusA_KH_1st"/>
</dbReference>
<feature type="region of interest" description="Disordered" evidence="8">
    <location>
        <begin position="384"/>
        <end position="432"/>
    </location>
</feature>
<evidence type="ECO:0000256" key="8">
    <source>
        <dbReference type="SAM" id="MobiDB-lite"/>
    </source>
</evidence>
<dbReference type="Gene3D" id="3.30.300.20">
    <property type="match status" value="2"/>
</dbReference>
<evidence type="ECO:0000256" key="1">
    <source>
        <dbReference type="ARBA" id="ARBA00022472"/>
    </source>
</evidence>
<comment type="similarity">
    <text evidence="7">Belongs to the NusA family.</text>
</comment>
<gene>
    <name evidence="7" type="primary">nusA</name>
    <name evidence="10" type="ORF">A3D67_00965</name>
</gene>
<keyword evidence="4 7" id="KW-0694">RNA-binding</keyword>
<dbReference type="Pfam" id="PF00575">
    <property type="entry name" value="S1"/>
    <property type="match status" value="1"/>
</dbReference>
<dbReference type="Gene3D" id="3.30.1480.10">
    <property type="entry name" value="NusA, N-terminal domain"/>
    <property type="match status" value="1"/>
</dbReference>
<keyword evidence="3 7" id="KW-0889">Transcription antitermination</keyword>
<comment type="subcellular location">
    <subcellularLocation>
        <location evidence="7">Cytoplasm</location>
    </subcellularLocation>
</comment>
<evidence type="ECO:0000256" key="6">
    <source>
        <dbReference type="ARBA" id="ARBA00023163"/>
    </source>
</evidence>
<dbReference type="CDD" id="cd04455">
    <property type="entry name" value="S1_NusA"/>
    <property type="match status" value="1"/>
</dbReference>
<feature type="domain" description="S1 motif" evidence="9">
    <location>
        <begin position="180"/>
        <end position="242"/>
    </location>
</feature>
<dbReference type="InterPro" id="IPR013735">
    <property type="entry name" value="TF_NusA_N"/>
</dbReference>
<dbReference type="InterPro" id="IPR003029">
    <property type="entry name" value="S1_domain"/>
</dbReference>
<dbReference type="Gene3D" id="2.40.50.140">
    <property type="entry name" value="Nucleic acid-binding proteins"/>
    <property type="match status" value="1"/>
</dbReference>
<dbReference type="InterPro" id="IPR009019">
    <property type="entry name" value="KH_sf_prok-type"/>
</dbReference>
<dbReference type="GO" id="GO:0031564">
    <property type="term" value="P:transcription antitermination"/>
    <property type="evidence" value="ECO:0007669"/>
    <property type="project" value="UniProtKB-UniRule"/>
</dbReference>
<dbReference type="SUPFAM" id="SSF69705">
    <property type="entry name" value="Transcription factor NusA, N-terminal domain"/>
    <property type="match status" value="1"/>
</dbReference>
<accession>A0A1G2D7L9</accession>
<dbReference type="InterPro" id="IPR030842">
    <property type="entry name" value="TF_NusA_bacterial"/>
</dbReference>
<keyword evidence="5 7" id="KW-0805">Transcription regulation</keyword>
<dbReference type="Pfam" id="PF26594">
    <property type="entry name" value="KH_NusA_2nd"/>
    <property type="match status" value="1"/>
</dbReference>
<dbReference type="PROSITE" id="PS50126">
    <property type="entry name" value="S1"/>
    <property type="match status" value="1"/>
</dbReference>
<dbReference type="EMBL" id="MHLN01000048">
    <property type="protein sequence ID" value="OGZ09635.1"/>
    <property type="molecule type" value="Genomic_DNA"/>
</dbReference>
<keyword evidence="1 7" id="KW-0806">Transcription termination</keyword>
<organism evidence="10 11">
    <name type="scientific">Candidatus Lloydbacteria bacterium RIFCSPHIGHO2_02_FULL_51_22</name>
    <dbReference type="NCBI Taxonomy" id="1798663"/>
    <lineage>
        <taxon>Bacteria</taxon>
        <taxon>Candidatus Lloydiibacteriota</taxon>
    </lineage>
</organism>
<evidence type="ECO:0000256" key="4">
    <source>
        <dbReference type="ARBA" id="ARBA00022884"/>
    </source>
</evidence>
<dbReference type="AlphaFoldDB" id="A0A1G2D7L9"/>
<dbReference type="FunFam" id="3.30.300.20:FF:000002">
    <property type="entry name" value="Transcription termination/antitermination protein NusA"/>
    <property type="match status" value="1"/>
</dbReference>
<dbReference type="GO" id="GO:0003700">
    <property type="term" value="F:DNA-binding transcription factor activity"/>
    <property type="evidence" value="ECO:0007669"/>
    <property type="project" value="InterPro"/>
</dbReference>
<dbReference type="NCBIfam" id="TIGR01953">
    <property type="entry name" value="NusA"/>
    <property type="match status" value="1"/>
</dbReference>
<evidence type="ECO:0000256" key="3">
    <source>
        <dbReference type="ARBA" id="ARBA00022814"/>
    </source>
</evidence>
<dbReference type="CDD" id="cd02134">
    <property type="entry name" value="KH-II_NusA_rpt1"/>
    <property type="match status" value="1"/>
</dbReference>
<proteinExistence type="inferred from homology"/>
<dbReference type="InterPro" id="IPR010213">
    <property type="entry name" value="TF_NusA"/>
</dbReference>
<dbReference type="InterPro" id="IPR015946">
    <property type="entry name" value="KH_dom-like_a/b"/>
</dbReference>
<reference evidence="10 11" key="1">
    <citation type="journal article" date="2016" name="Nat. Commun.">
        <title>Thousands of microbial genomes shed light on interconnected biogeochemical processes in an aquifer system.</title>
        <authorList>
            <person name="Anantharaman K."/>
            <person name="Brown C.T."/>
            <person name="Hug L.A."/>
            <person name="Sharon I."/>
            <person name="Castelle C.J."/>
            <person name="Probst A.J."/>
            <person name="Thomas B.C."/>
            <person name="Singh A."/>
            <person name="Wilkins M.J."/>
            <person name="Karaoz U."/>
            <person name="Brodie E.L."/>
            <person name="Williams K.H."/>
            <person name="Hubbard S.S."/>
            <person name="Banfield J.F."/>
        </authorList>
    </citation>
    <scope>NUCLEOTIDE SEQUENCE [LARGE SCALE GENOMIC DNA]</scope>
</reference>
<dbReference type="CDD" id="cd22529">
    <property type="entry name" value="KH-II_NusA_rpt2"/>
    <property type="match status" value="1"/>
</dbReference>
<dbReference type="SUPFAM" id="SSF54814">
    <property type="entry name" value="Prokaryotic type KH domain (KH-domain type II)"/>
    <property type="match status" value="2"/>
</dbReference>
<comment type="subunit">
    <text evidence="7">Monomer. Binds directly to the core enzyme of the DNA-dependent RNA polymerase and to nascent RNA.</text>
</comment>
<evidence type="ECO:0000256" key="5">
    <source>
        <dbReference type="ARBA" id="ARBA00023015"/>
    </source>
</evidence>
<dbReference type="SUPFAM" id="SSF50249">
    <property type="entry name" value="Nucleic acid-binding proteins"/>
    <property type="match status" value="1"/>
</dbReference>
<dbReference type="GO" id="GO:0003723">
    <property type="term" value="F:RNA binding"/>
    <property type="evidence" value="ECO:0007669"/>
    <property type="project" value="UniProtKB-UniRule"/>
</dbReference>
<dbReference type="PANTHER" id="PTHR22648">
    <property type="entry name" value="TRANSCRIPTION TERMINATION FACTOR NUSA"/>
    <property type="match status" value="1"/>
</dbReference>
<dbReference type="Pfam" id="PF08529">
    <property type="entry name" value="NusA_N"/>
    <property type="match status" value="1"/>
</dbReference>
<feature type="region of interest" description="Disordered" evidence="8">
    <location>
        <begin position="77"/>
        <end position="98"/>
    </location>
</feature>
<comment type="function">
    <text evidence="7">Participates in both transcription termination and antitermination.</text>
</comment>
<dbReference type="HAMAP" id="MF_00945_B">
    <property type="entry name" value="NusA_B"/>
    <property type="match status" value="1"/>
</dbReference>
<dbReference type="InterPro" id="IPR012340">
    <property type="entry name" value="NA-bd_OB-fold"/>
</dbReference>
<evidence type="ECO:0000259" key="9">
    <source>
        <dbReference type="PROSITE" id="PS50126"/>
    </source>
</evidence>
<dbReference type="Pfam" id="PF13184">
    <property type="entry name" value="KH_NusA_1st"/>
    <property type="match status" value="1"/>
</dbReference>
<dbReference type="InterPro" id="IPR004087">
    <property type="entry name" value="KH_dom"/>
</dbReference>
<evidence type="ECO:0000313" key="11">
    <source>
        <dbReference type="Proteomes" id="UP000178099"/>
    </source>
</evidence>
<comment type="caution">
    <text evidence="10">The sequence shown here is derived from an EMBL/GenBank/DDBJ whole genome shotgun (WGS) entry which is preliminary data.</text>
</comment>
<feature type="compositionally biased region" description="Basic and acidic residues" evidence="8">
    <location>
        <begin position="404"/>
        <end position="419"/>
    </location>
</feature>
<keyword evidence="2 7" id="KW-0963">Cytoplasm</keyword>
<dbReference type="InterPro" id="IPR036555">
    <property type="entry name" value="NusA_N_sf"/>
</dbReference>
<evidence type="ECO:0000256" key="2">
    <source>
        <dbReference type="ARBA" id="ARBA00022490"/>
    </source>
</evidence>
<name>A0A1G2D7L9_9BACT</name>
<dbReference type="PANTHER" id="PTHR22648:SF0">
    <property type="entry name" value="TRANSCRIPTION TERMINATION_ANTITERMINATION PROTEIN NUSA"/>
    <property type="match status" value="1"/>
</dbReference>
<dbReference type="FunFam" id="3.30.300.20:FF:000005">
    <property type="entry name" value="Transcription termination/antitermination protein NusA"/>
    <property type="match status" value="1"/>
</dbReference>
<keyword evidence="6 7" id="KW-0804">Transcription</keyword>
<protein>
    <recommendedName>
        <fullName evidence="7">Transcription termination/antitermination protein NusA</fullName>
    </recommendedName>
</protein>
<sequence length="432" mass="47857">MFDLKAMNAALDQLESERGIPKEKIIEAIADALAAAYKKDYGKRGQIVRAAFNPHTGDVSFSQIKTVVDESLVKMGDEEDAEEAEKKPHVPPRRGQDPEDIVEEINSEKRVRFNPEHHILLEDAQKMKKDAQLGEEMVFPLETKKDYGRIAAQTAKQVVIQRIREAERASAMTEFDKRRGEIISGVVQRIERGVIYVDLGRATGVLTREEQIPTEHLKHGDRIRAYLYAVDDSAREITLRLSRAHPRFLHKLFELEVPEIASGIVEIKAIAREPGARSKIAVMSHDSHIDPVGSCVGQRGIRVSTVTSELGGEKIDITEWAADPAEFIKNAISPADTLAVRLDEKEKRATIEVAGDQYSLAIGKGGQNARLAARLTGWKIDIRTNAPMPKPEETKEAAPATEPEETKPTDVPAEVKSETAEVANDTAETKAE</sequence>
<dbReference type="InterPro" id="IPR058582">
    <property type="entry name" value="KH_NusA_2nd"/>
</dbReference>